<dbReference type="PANTHER" id="PTHR43177">
    <property type="entry name" value="PROTEIN NRFC"/>
    <property type="match status" value="1"/>
</dbReference>
<comment type="caution">
    <text evidence="9">The sequence shown here is derived from an EMBL/GenBank/DDBJ whole genome shotgun (WGS) entry which is preliminary data.</text>
</comment>
<dbReference type="PANTHER" id="PTHR43177:SF5">
    <property type="entry name" value="ANAEROBIC DIMETHYL SULFOXIDE REDUCTASE CHAIN B-RELATED"/>
    <property type="match status" value="1"/>
</dbReference>
<name>G5IGA9_9FIRM</name>
<keyword evidence="6" id="KW-0408">Iron</keyword>
<dbReference type="GO" id="GO:0046872">
    <property type="term" value="F:metal ion binding"/>
    <property type="evidence" value="ECO:0007669"/>
    <property type="project" value="UniProtKB-KW"/>
</dbReference>
<feature type="domain" description="4Fe-4S ferredoxin-type" evidence="8">
    <location>
        <begin position="83"/>
        <end position="112"/>
    </location>
</feature>
<dbReference type="EMBL" id="ADLN01000057">
    <property type="protein sequence ID" value="EHI59471.1"/>
    <property type="molecule type" value="Genomic_DNA"/>
</dbReference>
<dbReference type="InterPro" id="IPR017896">
    <property type="entry name" value="4Fe4S_Fe-S-bd"/>
</dbReference>
<dbReference type="GO" id="GO:0051539">
    <property type="term" value="F:4 iron, 4 sulfur cluster binding"/>
    <property type="evidence" value="ECO:0007669"/>
    <property type="project" value="UniProtKB-KW"/>
</dbReference>
<gene>
    <name evidence="9" type="ORF">HMPREF9473_02537</name>
</gene>
<dbReference type="CDD" id="cd10563">
    <property type="entry name" value="CooF_like"/>
    <property type="match status" value="1"/>
</dbReference>
<evidence type="ECO:0000256" key="7">
    <source>
        <dbReference type="ARBA" id="ARBA00023014"/>
    </source>
</evidence>
<keyword evidence="1" id="KW-0813">Transport</keyword>
<reference evidence="9 10" key="1">
    <citation type="submission" date="2011-08" db="EMBL/GenBank/DDBJ databases">
        <title>The Genome Sequence of Clostridium hathewayi WAL-18680.</title>
        <authorList>
            <consortium name="The Broad Institute Genome Sequencing Platform"/>
            <person name="Earl A."/>
            <person name="Ward D."/>
            <person name="Feldgarden M."/>
            <person name="Gevers D."/>
            <person name="Finegold S.M."/>
            <person name="Summanen P.H."/>
            <person name="Molitoris D.R."/>
            <person name="Song M."/>
            <person name="Daigneault M."/>
            <person name="Allen-Vercoe E."/>
            <person name="Young S.K."/>
            <person name="Zeng Q."/>
            <person name="Gargeya S."/>
            <person name="Fitzgerald M."/>
            <person name="Haas B."/>
            <person name="Abouelleil A."/>
            <person name="Alvarado L."/>
            <person name="Arachchi H.M."/>
            <person name="Berlin A."/>
            <person name="Brown A."/>
            <person name="Chapman S.B."/>
            <person name="Chen Z."/>
            <person name="Dunbar C."/>
            <person name="Freedman E."/>
            <person name="Gearin G."/>
            <person name="Gellesch M."/>
            <person name="Goldberg J."/>
            <person name="Griggs A."/>
            <person name="Gujja S."/>
            <person name="Heiman D."/>
            <person name="Howarth C."/>
            <person name="Larson L."/>
            <person name="Lui A."/>
            <person name="MacDonald P.J.P."/>
            <person name="Montmayeur A."/>
            <person name="Murphy C."/>
            <person name="Neiman D."/>
            <person name="Pearson M."/>
            <person name="Priest M."/>
            <person name="Roberts A."/>
            <person name="Saif S."/>
            <person name="Shea T."/>
            <person name="Shenoy N."/>
            <person name="Sisk P."/>
            <person name="Stolte C."/>
            <person name="Sykes S."/>
            <person name="Wortman J."/>
            <person name="Nusbaum C."/>
            <person name="Birren B."/>
        </authorList>
    </citation>
    <scope>NUCLEOTIDE SEQUENCE [LARGE SCALE GENOMIC DNA]</scope>
    <source>
        <strain evidence="9 10">WAL-18680</strain>
    </source>
</reference>
<keyword evidence="2" id="KW-0004">4Fe-4S</keyword>
<keyword evidence="3" id="KW-0479">Metal-binding</keyword>
<keyword evidence="7" id="KW-0411">Iron-sulfur</keyword>
<dbReference type="Pfam" id="PF13247">
    <property type="entry name" value="Fer4_11"/>
    <property type="match status" value="1"/>
</dbReference>
<dbReference type="SUPFAM" id="SSF54862">
    <property type="entry name" value="4Fe-4S ferredoxins"/>
    <property type="match status" value="1"/>
</dbReference>
<dbReference type="Proteomes" id="UP000005384">
    <property type="component" value="Unassembled WGS sequence"/>
</dbReference>
<dbReference type="Gene3D" id="3.30.70.20">
    <property type="match status" value="2"/>
</dbReference>
<dbReference type="OrthoDB" id="9810688at2"/>
<evidence type="ECO:0000313" key="10">
    <source>
        <dbReference type="Proteomes" id="UP000005384"/>
    </source>
</evidence>
<keyword evidence="5" id="KW-0249">Electron transport</keyword>
<dbReference type="InterPro" id="IPR050954">
    <property type="entry name" value="ET_IronSulfur_Cluster-Binding"/>
</dbReference>
<evidence type="ECO:0000256" key="1">
    <source>
        <dbReference type="ARBA" id="ARBA00022448"/>
    </source>
</evidence>
<evidence type="ECO:0000256" key="3">
    <source>
        <dbReference type="ARBA" id="ARBA00022723"/>
    </source>
</evidence>
<evidence type="ECO:0000256" key="2">
    <source>
        <dbReference type="ARBA" id="ARBA00022485"/>
    </source>
</evidence>
<protein>
    <recommendedName>
        <fullName evidence="8">4Fe-4S ferredoxin-type domain-containing protein</fullName>
    </recommendedName>
</protein>
<dbReference type="RefSeq" id="WP_006780516.1">
    <property type="nucleotide sequence ID" value="NZ_CP040506.1"/>
</dbReference>
<evidence type="ECO:0000256" key="6">
    <source>
        <dbReference type="ARBA" id="ARBA00023004"/>
    </source>
</evidence>
<keyword evidence="4" id="KW-0677">Repeat</keyword>
<dbReference type="AlphaFoldDB" id="G5IGA9"/>
<evidence type="ECO:0000256" key="5">
    <source>
        <dbReference type="ARBA" id="ARBA00022982"/>
    </source>
</evidence>
<organism evidence="9 10">
    <name type="scientific">Hungatella hathewayi WAL-18680</name>
    <dbReference type="NCBI Taxonomy" id="742737"/>
    <lineage>
        <taxon>Bacteria</taxon>
        <taxon>Bacillati</taxon>
        <taxon>Bacillota</taxon>
        <taxon>Clostridia</taxon>
        <taxon>Lachnospirales</taxon>
        <taxon>Lachnospiraceae</taxon>
        <taxon>Hungatella</taxon>
    </lineage>
</organism>
<sequence length="148" mass="16732">MKRIMIDASLCTGCLNCTMECMNNHRDSNIIYDLDAANPGNPPRNRIYQRDNRYFPIFCRNCSEPDCVNACMSGALKKDEESGLVLYDETVCAKCFMCVMACRYGHPRPAASLDKVIRCDFCRNTKEKEPQCVKACPVKAIEVQEVNA</sequence>
<feature type="domain" description="4Fe-4S ferredoxin-type" evidence="8">
    <location>
        <begin position="2"/>
        <end position="31"/>
    </location>
</feature>
<proteinExistence type="predicted"/>
<evidence type="ECO:0000313" key="9">
    <source>
        <dbReference type="EMBL" id="EHI59471.1"/>
    </source>
</evidence>
<keyword evidence="10" id="KW-1185">Reference proteome</keyword>
<accession>G5IGA9</accession>
<dbReference type="HOGENOM" id="CLU_043374_3_1_9"/>
<dbReference type="PROSITE" id="PS51379">
    <property type="entry name" value="4FE4S_FER_2"/>
    <property type="match status" value="2"/>
</dbReference>
<evidence type="ECO:0000259" key="8">
    <source>
        <dbReference type="PROSITE" id="PS51379"/>
    </source>
</evidence>
<evidence type="ECO:0000256" key="4">
    <source>
        <dbReference type="ARBA" id="ARBA00022737"/>
    </source>
</evidence>
<dbReference type="PATRIC" id="fig|742737.3.peg.2553"/>